<dbReference type="Gene3D" id="2.30.29.70">
    <property type="entry name" value="Proteasomal ubiquitin receptor Rpn13/ADRM1"/>
    <property type="match status" value="1"/>
</dbReference>
<dbReference type="Pfam" id="PF00076">
    <property type="entry name" value="RRM_1"/>
    <property type="match status" value="1"/>
</dbReference>
<dbReference type="InterPro" id="IPR044868">
    <property type="entry name" value="Rpn13/ADRM1_Pru"/>
</dbReference>
<feature type="compositionally biased region" description="Basic and acidic residues" evidence="7">
    <location>
        <begin position="498"/>
        <end position="515"/>
    </location>
</feature>
<feature type="region of interest" description="Disordered" evidence="7">
    <location>
        <begin position="641"/>
        <end position="670"/>
    </location>
</feature>
<comment type="similarity">
    <text evidence="1">Belongs to the HTATSF1 family.</text>
</comment>
<keyword evidence="4 6" id="KW-0694">RNA-binding</keyword>
<proteinExistence type="inferred from homology"/>
<comment type="caution">
    <text evidence="10">The sequence shown here is derived from an EMBL/GenBank/DDBJ whole genome shotgun (WGS) entry which is preliminary data.</text>
</comment>
<evidence type="ECO:0000256" key="5">
    <source>
        <dbReference type="ARBA" id="ARBA00023187"/>
    </source>
</evidence>
<dbReference type="GO" id="GO:0005686">
    <property type="term" value="C:U2 snRNP"/>
    <property type="evidence" value="ECO:0007669"/>
    <property type="project" value="TreeGrafter"/>
</dbReference>
<keyword evidence="2" id="KW-0507">mRNA processing</keyword>
<keyword evidence="5" id="KW-0508">mRNA splicing</keyword>
<feature type="domain" description="RRM" evidence="8">
    <location>
        <begin position="542"/>
        <end position="635"/>
    </location>
</feature>
<dbReference type="CDD" id="cd12281">
    <property type="entry name" value="RRM1_TatSF1_like"/>
    <property type="match status" value="1"/>
</dbReference>
<name>A0A365N3D5_GIBIN</name>
<dbReference type="Gene3D" id="1.10.2020.20">
    <property type="match status" value="1"/>
</dbReference>
<dbReference type="GO" id="GO:0003723">
    <property type="term" value="F:RNA binding"/>
    <property type="evidence" value="ECO:0007669"/>
    <property type="project" value="UniProtKB-UniRule"/>
</dbReference>
<evidence type="ECO:0000256" key="3">
    <source>
        <dbReference type="ARBA" id="ARBA00022737"/>
    </source>
</evidence>
<dbReference type="InterPro" id="IPR034392">
    <property type="entry name" value="TatSF1-like_RRM1"/>
</dbReference>
<evidence type="ECO:0000256" key="1">
    <source>
        <dbReference type="ARBA" id="ARBA00007747"/>
    </source>
</evidence>
<dbReference type="InterPro" id="IPR038108">
    <property type="entry name" value="RPN13_DEUBAD_sf"/>
</dbReference>
<dbReference type="InterPro" id="IPR035979">
    <property type="entry name" value="RBD_domain_sf"/>
</dbReference>
<evidence type="ECO:0000256" key="6">
    <source>
        <dbReference type="PROSITE-ProRule" id="PRU00176"/>
    </source>
</evidence>
<evidence type="ECO:0000256" key="2">
    <source>
        <dbReference type="ARBA" id="ARBA00022664"/>
    </source>
</evidence>
<evidence type="ECO:0000256" key="7">
    <source>
        <dbReference type="SAM" id="MobiDB-lite"/>
    </source>
</evidence>
<dbReference type="InterPro" id="IPR000504">
    <property type="entry name" value="RRM_dom"/>
</dbReference>
<evidence type="ECO:0000259" key="8">
    <source>
        <dbReference type="PROSITE" id="PS50102"/>
    </source>
</evidence>
<dbReference type="InterPro" id="IPR038633">
    <property type="entry name" value="Rpn13/ADRM1_Pru_sf"/>
</dbReference>
<reference evidence="10 11" key="1">
    <citation type="submission" date="2017-12" db="EMBL/GenBank/DDBJ databases">
        <title>Genome sequence of the mycotoxigenic crop pathogen Fusarium proliferatum, strain ITEM 2341 from Date Palm.</title>
        <authorList>
            <person name="Almiman B.F."/>
            <person name="Shittu T.A."/>
            <person name="Muthumeenakshi S."/>
            <person name="Baroncelli R."/>
            <person name="Sreenivasaprasada S."/>
        </authorList>
    </citation>
    <scope>NUCLEOTIDE SEQUENCE [LARGE SCALE GENOMIC DNA]</scope>
    <source>
        <strain evidence="10 11">ITEM 2341</strain>
    </source>
</reference>
<feature type="compositionally biased region" description="Low complexity" evidence="7">
    <location>
        <begin position="202"/>
        <end position="212"/>
    </location>
</feature>
<dbReference type="InterPro" id="IPR034393">
    <property type="entry name" value="TatSF1-like"/>
</dbReference>
<dbReference type="SUPFAM" id="SSF54928">
    <property type="entry name" value="RNA-binding domain, RBD"/>
    <property type="match status" value="2"/>
</dbReference>
<evidence type="ECO:0000313" key="11">
    <source>
        <dbReference type="Proteomes" id="UP000251714"/>
    </source>
</evidence>
<dbReference type="FunFam" id="3.30.70.330:FF:000105">
    <property type="entry name" value="HIV Tat-specific factor 1 homolog"/>
    <property type="match status" value="1"/>
</dbReference>
<dbReference type="EMBL" id="PKMI01000023">
    <property type="protein sequence ID" value="RBA15321.1"/>
    <property type="molecule type" value="Genomic_DNA"/>
</dbReference>
<feature type="compositionally biased region" description="Acidic residues" evidence="7">
    <location>
        <begin position="155"/>
        <end position="164"/>
    </location>
</feature>
<dbReference type="PROSITE" id="PS50102">
    <property type="entry name" value="RRM"/>
    <property type="match status" value="2"/>
</dbReference>
<dbReference type="CDD" id="cd12285">
    <property type="entry name" value="RRM3_RBM39_like"/>
    <property type="match status" value="1"/>
</dbReference>
<accession>A0A365N3D5</accession>
<sequence length="805" mass="87857">MPISPIITFKAGQCEVDASSKPYKVKPQPEPGYIYLYSEDDLVHFCWRKRSEPLDNPELDLIMVPGDGSFTPHEYTSSSEPTSKTNGRIFVLKFTSSSQRYLFWLQSKPQAEDGDPAYYSPRDRKIGEIVHQLLQGEEVDVAEEFSALRNNDNRPDDEDETMEDADTHRAPRGSGSGGAGPDATGGDVREEGEGSREGGADGARAASSSAPDADAAAAVKSFLDSLRGPSGLSGRQQQQNTDKAYPHLNHLLPTSITIPMVDSATEEFTDTLISLLPPAIIVLASGSTDSVDGKLEPLASAVEDAKASLSLDDKRTLLKKVLRSPQFNQALASLTMAIRDGGLPSIADALGVKVQDGGYLRGSGMPLGGGQAIEAFVDGVKKTVEDQKRVIFQASSSTAKIQPTPQALFSHYFIQKPPNVPERSGVITMDVSFPTDPREFDGDDRISFSKLDQKFIAVHDDGNEYEFDADSKRWVLADENPLEPPTAGAFNDFAESVSHDTVDGGAKKRKNESSHGSETPEPSKPSRPNKKQKAPQQPKQNTAIYVTGLPADATVEEVHDLFSRKGGVIAEEIDSGAPRIKLYTDSDGNFKGDALIVFFKPQSVEMAIMLLDDTDFRITPSGTREGRMRVQAADSSYKKVKYDQEGGAGGEGGNVTAERKPQNKDRDRQKIIKKTQKLDAKLADWDDDVPYPGQPETATKWDKLVILRHMFTLEELEEDPAALLEIKEDIREECAKLGTVTNVVLFDQEPEGIVSVKFKDADSARACINLMHGRSFDGRTVEAFLATGQEKFKQSKNDTSQGDSD</sequence>
<protein>
    <submittedName>
        <fullName evidence="10">Uncharacterized protein</fullName>
    </submittedName>
</protein>
<dbReference type="PROSITE" id="PS51917">
    <property type="entry name" value="PRU"/>
    <property type="match status" value="1"/>
</dbReference>
<keyword evidence="3" id="KW-0677">Repeat</keyword>
<dbReference type="PANTHER" id="PTHR15608:SF0">
    <property type="entry name" value="HIV TAT-SPECIFIC FACTOR 1"/>
    <property type="match status" value="1"/>
</dbReference>
<dbReference type="GO" id="GO:0005684">
    <property type="term" value="C:U2-type spliceosomal complex"/>
    <property type="evidence" value="ECO:0007669"/>
    <property type="project" value="TreeGrafter"/>
</dbReference>
<dbReference type="AlphaFoldDB" id="A0A365N3D5"/>
<feature type="compositionally biased region" description="Basic and acidic residues" evidence="7">
    <location>
        <begin position="187"/>
        <end position="199"/>
    </location>
</feature>
<dbReference type="InterPro" id="IPR012677">
    <property type="entry name" value="Nucleotide-bd_a/b_plait_sf"/>
</dbReference>
<dbReference type="Proteomes" id="UP000251714">
    <property type="component" value="Unassembled WGS sequence"/>
</dbReference>
<evidence type="ECO:0000259" key="9">
    <source>
        <dbReference type="PROSITE" id="PS51917"/>
    </source>
</evidence>
<feature type="domain" description="RRM" evidence="8">
    <location>
        <begin position="709"/>
        <end position="788"/>
    </location>
</feature>
<dbReference type="PANTHER" id="PTHR15608">
    <property type="entry name" value="SPLICING FACTOR U2AF-ASSOCIATED PROTEIN 2"/>
    <property type="match status" value="1"/>
</dbReference>
<evidence type="ECO:0000256" key="4">
    <source>
        <dbReference type="ARBA" id="ARBA00022884"/>
    </source>
</evidence>
<evidence type="ECO:0000313" key="10">
    <source>
        <dbReference type="EMBL" id="RBA15321.1"/>
    </source>
</evidence>
<feature type="region of interest" description="Disordered" evidence="7">
    <location>
        <begin position="498"/>
        <end position="542"/>
    </location>
</feature>
<dbReference type="Pfam" id="PF04683">
    <property type="entry name" value="Rpn13_ADRM1_Pru"/>
    <property type="match status" value="1"/>
</dbReference>
<feature type="domain" description="Pru" evidence="9">
    <location>
        <begin position="1"/>
        <end position="137"/>
    </location>
</feature>
<feature type="compositionally biased region" description="Basic and acidic residues" evidence="7">
    <location>
        <begin position="657"/>
        <end position="670"/>
    </location>
</feature>
<dbReference type="GO" id="GO:0000398">
    <property type="term" value="P:mRNA splicing, via spliceosome"/>
    <property type="evidence" value="ECO:0007669"/>
    <property type="project" value="InterPro"/>
</dbReference>
<dbReference type="SMART" id="SM00360">
    <property type="entry name" value="RRM"/>
    <property type="match status" value="2"/>
</dbReference>
<organism evidence="10 11">
    <name type="scientific">Gibberella intermedia</name>
    <name type="common">Bulb rot disease fungus</name>
    <name type="synonym">Fusarium proliferatum</name>
    <dbReference type="NCBI Taxonomy" id="948311"/>
    <lineage>
        <taxon>Eukaryota</taxon>
        <taxon>Fungi</taxon>
        <taxon>Dikarya</taxon>
        <taxon>Ascomycota</taxon>
        <taxon>Pezizomycotina</taxon>
        <taxon>Sordariomycetes</taxon>
        <taxon>Hypocreomycetidae</taxon>
        <taxon>Hypocreales</taxon>
        <taxon>Nectriaceae</taxon>
        <taxon>Fusarium</taxon>
        <taxon>Fusarium fujikuroi species complex</taxon>
    </lineage>
</organism>
<gene>
    <name evidence="10" type="ORF">FPRO05_12801</name>
</gene>
<feature type="region of interest" description="Disordered" evidence="7">
    <location>
        <begin position="146"/>
        <end position="212"/>
    </location>
</feature>
<dbReference type="Gene3D" id="3.30.70.330">
    <property type="match status" value="2"/>
</dbReference>